<name>A0A8H4AW81_GIGMA</name>
<gene>
    <name evidence="1" type="ORF">F8M41_007424</name>
</gene>
<evidence type="ECO:0000313" key="2">
    <source>
        <dbReference type="Proteomes" id="UP000439903"/>
    </source>
</evidence>
<protein>
    <submittedName>
        <fullName evidence="1">Ribonuclease 3</fullName>
    </submittedName>
</protein>
<keyword evidence="2" id="KW-1185">Reference proteome</keyword>
<proteinExistence type="predicted"/>
<dbReference type="EMBL" id="WTPW01000176">
    <property type="protein sequence ID" value="KAF0538898.1"/>
    <property type="molecule type" value="Genomic_DNA"/>
</dbReference>
<accession>A0A8H4AW81</accession>
<dbReference type="InterPro" id="IPR036389">
    <property type="entry name" value="RNase_III_sf"/>
</dbReference>
<reference evidence="1 2" key="1">
    <citation type="journal article" date="2019" name="Environ. Microbiol.">
        <title>At the nexus of three kingdoms: the genome of the mycorrhizal fungus Gigaspora margarita provides insights into plant, endobacterial and fungal interactions.</title>
        <authorList>
            <person name="Venice F."/>
            <person name="Ghignone S."/>
            <person name="Salvioli di Fossalunga A."/>
            <person name="Amselem J."/>
            <person name="Novero M."/>
            <person name="Xianan X."/>
            <person name="Sedzielewska Toro K."/>
            <person name="Morin E."/>
            <person name="Lipzen A."/>
            <person name="Grigoriev I.V."/>
            <person name="Henrissat B."/>
            <person name="Martin F.M."/>
            <person name="Bonfante P."/>
        </authorList>
    </citation>
    <scope>NUCLEOTIDE SEQUENCE [LARGE SCALE GENOMIC DNA]</scope>
    <source>
        <strain evidence="1 2">BEG34</strain>
    </source>
</reference>
<dbReference type="AlphaFoldDB" id="A0A8H4AW81"/>
<dbReference type="OrthoDB" id="2387250at2759"/>
<dbReference type="Proteomes" id="UP000439903">
    <property type="component" value="Unassembled WGS sequence"/>
</dbReference>
<dbReference type="SUPFAM" id="SSF69065">
    <property type="entry name" value="RNase III domain-like"/>
    <property type="match status" value="1"/>
</dbReference>
<dbReference type="GO" id="GO:0006396">
    <property type="term" value="P:RNA processing"/>
    <property type="evidence" value="ECO:0007669"/>
    <property type="project" value="InterPro"/>
</dbReference>
<organism evidence="1 2">
    <name type="scientific">Gigaspora margarita</name>
    <dbReference type="NCBI Taxonomy" id="4874"/>
    <lineage>
        <taxon>Eukaryota</taxon>
        <taxon>Fungi</taxon>
        <taxon>Fungi incertae sedis</taxon>
        <taxon>Mucoromycota</taxon>
        <taxon>Glomeromycotina</taxon>
        <taxon>Glomeromycetes</taxon>
        <taxon>Diversisporales</taxon>
        <taxon>Gigasporaceae</taxon>
        <taxon>Gigaspora</taxon>
    </lineage>
</organism>
<evidence type="ECO:0000313" key="1">
    <source>
        <dbReference type="EMBL" id="KAF0538898.1"/>
    </source>
</evidence>
<comment type="caution">
    <text evidence="1">The sequence shown here is derived from an EMBL/GenBank/DDBJ whole genome shotgun (WGS) entry which is preliminary data.</text>
</comment>
<dbReference type="GO" id="GO:0004525">
    <property type="term" value="F:ribonuclease III activity"/>
    <property type="evidence" value="ECO:0007669"/>
    <property type="project" value="InterPro"/>
</dbReference>
<sequence length="92" mass="10307">MAAYSLKLGISESNRMSPSKIKKCYADAFEPYFGAFYLTNGKLETCIYLDRLMTPLLDLIVGSVTSGKKQPKDSYEIASIILEYNGYWTSVS</sequence>